<dbReference type="InterPro" id="IPR010982">
    <property type="entry name" value="Lambda_DNA-bd_dom_sf"/>
</dbReference>
<feature type="domain" description="HTH lacI-type" evidence="4">
    <location>
        <begin position="13"/>
        <end position="69"/>
    </location>
</feature>
<dbReference type="GO" id="GO:0003677">
    <property type="term" value="F:DNA binding"/>
    <property type="evidence" value="ECO:0007669"/>
    <property type="project" value="UniProtKB-KW"/>
</dbReference>
<keyword evidence="1" id="KW-0805">Transcription regulation</keyword>
<dbReference type="Pfam" id="PF00356">
    <property type="entry name" value="LacI"/>
    <property type="match status" value="1"/>
</dbReference>
<dbReference type="PANTHER" id="PTHR30146:SF138">
    <property type="entry name" value="TRANSCRIPTIONAL REGULATORY PROTEIN"/>
    <property type="match status" value="1"/>
</dbReference>
<comment type="caution">
    <text evidence="5">The sequence shown here is derived from an EMBL/GenBank/DDBJ whole genome shotgun (WGS) entry which is preliminary data.</text>
</comment>
<evidence type="ECO:0000313" key="6">
    <source>
        <dbReference type="Proteomes" id="UP001596083"/>
    </source>
</evidence>
<dbReference type="CDD" id="cd01392">
    <property type="entry name" value="HTH_LacI"/>
    <property type="match status" value="1"/>
</dbReference>
<evidence type="ECO:0000256" key="2">
    <source>
        <dbReference type="ARBA" id="ARBA00023125"/>
    </source>
</evidence>
<dbReference type="EMBL" id="JBHSPB010000008">
    <property type="protein sequence ID" value="MFC5721474.1"/>
    <property type="molecule type" value="Genomic_DNA"/>
</dbReference>
<accession>A0ABW0Z1W2</accession>
<dbReference type="PROSITE" id="PS50932">
    <property type="entry name" value="HTH_LACI_2"/>
    <property type="match status" value="1"/>
</dbReference>
<evidence type="ECO:0000259" key="4">
    <source>
        <dbReference type="PROSITE" id="PS50932"/>
    </source>
</evidence>
<keyword evidence="2 5" id="KW-0238">DNA-binding</keyword>
<evidence type="ECO:0000313" key="5">
    <source>
        <dbReference type="EMBL" id="MFC5721474.1"/>
    </source>
</evidence>
<gene>
    <name evidence="5" type="ORF">ACFP1Z_14980</name>
</gene>
<dbReference type="Proteomes" id="UP001596083">
    <property type="component" value="Unassembled WGS sequence"/>
</dbReference>
<protein>
    <submittedName>
        <fullName evidence="5">LacI family DNA-binding transcriptional regulator</fullName>
    </submittedName>
</protein>
<keyword evidence="6" id="KW-1185">Reference proteome</keyword>
<dbReference type="CDD" id="cd06267">
    <property type="entry name" value="PBP1_LacI_sugar_binding-like"/>
    <property type="match status" value="1"/>
</dbReference>
<dbReference type="Pfam" id="PF13377">
    <property type="entry name" value="Peripla_BP_3"/>
    <property type="match status" value="1"/>
</dbReference>
<dbReference type="Gene3D" id="1.10.260.40">
    <property type="entry name" value="lambda repressor-like DNA-binding domains"/>
    <property type="match status" value="1"/>
</dbReference>
<organism evidence="5 6">
    <name type="scientific">Streptomyces gamaensis</name>
    <dbReference type="NCBI Taxonomy" id="1763542"/>
    <lineage>
        <taxon>Bacteria</taxon>
        <taxon>Bacillati</taxon>
        <taxon>Actinomycetota</taxon>
        <taxon>Actinomycetes</taxon>
        <taxon>Kitasatosporales</taxon>
        <taxon>Streptomycetaceae</taxon>
        <taxon>Streptomyces</taxon>
    </lineage>
</organism>
<dbReference type="RefSeq" id="WP_390316765.1">
    <property type="nucleotide sequence ID" value="NZ_JBHSPB010000008.1"/>
</dbReference>
<keyword evidence="3" id="KW-0804">Transcription</keyword>
<evidence type="ECO:0000256" key="1">
    <source>
        <dbReference type="ARBA" id="ARBA00023015"/>
    </source>
</evidence>
<dbReference type="Gene3D" id="3.40.50.2300">
    <property type="match status" value="2"/>
</dbReference>
<proteinExistence type="predicted"/>
<dbReference type="PANTHER" id="PTHR30146">
    <property type="entry name" value="LACI-RELATED TRANSCRIPTIONAL REPRESSOR"/>
    <property type="match status" value="1"/>
</dbReference>
<dbReference type="SUPFAM" id="SSF53822">
    <property type="entry name" value="Periplasmic binding protein-like I"/>
    <property type="match status" value="1"/>
</dbReference>
<dbReference type="InterPro" id="IPR046335">
    <property type="entry name" value="LacI/GalR-like_sensor"/>
</dbReference>
<name>A0ABW0Z1W2_9ACTN</name>
<dbReference type="InterPro" id="IPR000843">
    <property type="entry name" value="HTH_LacI"/>
</dbReference>
<sequence length="335" mass="35657">MANHSRSTASRRPTGHDVARLAGVSQASVSLVFSGNRGKRVSEATEKRVRDAAARLGYRPQAAARQLRLGRTGLVLLAVPSIRGPFFARVLVSAHETAEEHGLTVVVSSSSNSMTRTITANQFDALMICSPHDRQIDELPPGLPTVLLDADPALAADHRPVVALDVAGGMRSAVAHLQQRGHRRIGHLRYHRPSYTFRSRQAAFEEAAERLRVVEVAIPLREGPEPAREAARDLLALPRPPRAVVCDDDVAAAGVYHAAAAAGLRVPDDVSVVGLDNIDAASMLTPGLTTVDLRGEELGRLGITAVATMLRGETVAPPAPVRTSLVVRASTRAAD</sequence>
<reference evidence="6" key="1">
    <citation type="journal article" date="2019" name="Int. J. Syst. Evol. Microbiol.">
        <title>The Global Catalogue of Microorganisms (GCM) 10K type strain sequencing project: providing services to taxonomists for standard genome sequencing and annotation.</title>
        <authorList>
            <consortium name="The Broad Institute Genomics Platform"/>
            <consortium name="The Broad Institute Genome Sequencing Center for Infectious Disease"/>
            <person name="Wu L."/>
            <person name="Ma J."/>
        </authorList>
    </citation>
    <scope>NUCLEOTIDE SEQUENCE [LARGE SCALE GENOMIC DNA]</scope>
    <source>
        <strain evidence="6">CGMCC 4.7304</strain>
    </source>
</reference>
<dbReference type="InterPro" id="IPR028082">
    <property type="entry name" value="Peripla_BP_I"/>
</dbReference>
<dbReference type="SMART" id="SM00354">
    <property type="entry name" value="HTH_LACI"/>
    <property type="match status" value="1"/>
</dbReference>
<evidence type="ECO:0000256" key="3">
    <source>
        <dbReference type="ARBA" id="ARBA00023163"/>
    </source>
</evidence>
<dbReference type="SUPFAM" id="SSF47413">
    <property type="entry name" value="lambda repressor-like DNA-binding domains"/>
    <property type="match status" value="1"/>
</dbReference>